<evidence type="ECO:0000313" key="8">
    <source>
        <dbReference type="EMBL" id="TWU62414.1"/>
    </source>
</evidence>
<evidence type="ECO:0000256" key="6">
    <source>
        <dbReference type="RuleBase" id="RU364052"/>
    </source>
</evidence>
<dbReference type="RefSeq" id="WP_197138002.1">
    <property type="nucleotide sequence ID" value="NZ_SJPZ01000002.1"/>
</dbReference>
<comment type="function">
    <text evidence="6">Involved in coproporphyrin-dependent heme b biosynthesis. Catalyzes the oxidation of coproporphyrinogen III to coproporphyrin III.</text>
</comment>
<dbReference type="AlphaFoldDB" id="A0A5C6FMA2"/>
<dbReference type="Gene3D" id="3.90.660.20">
    <property type="entry name" value="Protoporphyrinogen oxidase, mitochondrial, domain 2"/>
    <property type="match status" value="1"/>
</dbReference>
<dbReference type="InterPro" id="IPR050464">
    <property type="entry name" value="Zeta_carotene_desat/Oxidored"/>
</dbReference>
<dbReference type="Proteomes" id="UP000316476">
    <property type="component" value="Unassembled WGS sequence"/>
</dbReference>
<comment type="pathway">
    <text evidence="6">Porphyrin-containing compound metabolism; protoheme biosynthesis.</text>
</comment>
<proteinExistence type="inferred from homology"/>
<dbReference type="SUPFAM" id="SSF54373">
    <property type="entry name" value="FAD-linked reductases, C-terminal domain"/>
    <property type="match status" value="1"/>
</dbReference>
<dbReference type="GO" id="GO:0006783">
    <property type="term" value="P:heme biosynthetic process"/>
    <property type="evidence" value="ECO:0007669"/>
    <property type="project" value="UniProtKB-UniRule"/>
</dbReference>
<dbReference type="PANTHER" id="PTHR42923">
    <property type="entry name" value="PROTOPORPHYRINOGEN OXIDASE"/>
    <property type="match status" value="1"/>
</dbReference>
<evidence type="ECO:0000259" key="7">
    <source>
        <dbReference type="Pfam" id="PF01593"/>
    </source>
</evidence>
<dbReference type="Pfam" id="PF01593">
    <property type="entry name" value="Amino_oxidase"/>
    <property type="match status" value="1"/>
</dbReference>
<dbReference type="NCBIfam" id="TIGR00562">
    <property type="entry name" value="proto_IX_ox"/>
    <property type="match status" value="1"/>
</dbReference>
<keyword evidence="6" id="KW-0963">Cytoplasm</keyword>
<dbReference type="EC" id="1.3.3.15" evidence="6"/>
<feature type="domain" description="Amine oxidase" evidence="7">
    <location>
        <begin position="14"/>
        <end position="452"/>
    </location>
</feature>
<reference evidence="8 9" key="1">
    <citation type="submission" date="2019-02" db="EMBL/GenBank/DDBJ databases">
        <title>Deep-cultivation of Planctomycetes and their phenomic and genomic characterization uncovers novel biology.</title>
        <authorList>
            <person name="Wiegand S."/>
            <person name="Jogler M."/>
            <person name="Boedeker C."/>
            <person name="Pinto D."/>
            <person name="Vollmers J."/>
            <person name="Rivas-Marin E."/>
            <person name="Kohn T."/>
            <person name="Peeters S.H."/>
            <person name="Heuer A."/>
            <person name="Rast P."/>
            <person name="Oberbeckmann S."/>
            <person name="Bunk B."/>
            <person name="Jeske O."/>
            <person name="Meyerdierks A."/>
            <person name="Storesund J.E."/>
            <person name="Kallscheuer N."/>
            <person name="Luecker S."/>
            <person name="Lage O.M."/>
            <person name="Pohl T."/>
            <person name="Merkel B.J."/>
            <person name="Hornburger P."/>
            <person name="Mueller R.-W."/>
            <person name="Bruemmer F."/>
            <person name="Labrenz M."/>
            <person name="Spormann A.M."/>
            <person name="Op Den Camp H."/>
            <person name="Overmann J."/>
            <person name="Amann R."/>
            <person name="Jetten M.S.M."/>
            <person name="Mascher T."/>
            <person name="Medema M.H."/>
            <person name="Devos D.P."/>
            <person name="Kaster A.-K."/>
            <person name="Ovreas L."/>
            <person name="Rohde M."/>
            <person name="Galperin M.Y."/>
            <person name="Jogler C."/>
        </authorList>
    </citation>
    <scope>NUCLEOTIDE SEQUENCE [LARGE SCALE GENOMIC DNA]</scope>
    <source>
        <strain evidence="8 9">V7</strain>
    </source>
</reference>
<sequence>MIRQTRIAVIGGGLAGLATSAWLRLDAPEIDACLFESSDRVGGVIGTSTLEHADLGTIHLDRGADMLATEPSSALDLIDRLDASDRLIHPKSAGRGAMIVHQGRLRSIPEGFVLMRPTRLRSMVTTPLLSPQGKLRLLAEPCIREPDSEDDESVASFVRRRFGDELLQRIVQPLVAGIYTADVERLSMRATMAPIHSMVRQHGSLTAATLRRRFGGRDGVEATSSGARYEKFRAFRFGMQGLIDLLADSLPPTSVRTNAAVNRIDCNERGGFDLQLADASVQSFDQVVVATPASHTANLIADLAPAASDQLASIVSASAGIVVMVVRREDMPGLPPTFGLVVPAIENRNILAASFASEKFAGRCPPDHVIVRVFVGGMLQSDLLQRDDADLVQLATDELRDLVGLSGTPVHQTVVRWNKAMPQYEIGHLDRVATIDADIARIPGLHLCSNALRGVGIAPLIGQAGKVAKAVIDQALSTATACC</sequence>
<dbReference type="InterPro" id="IPR036188">
    <property type="entry name" value="FAD/NAD-bd_sf"/>
</dbReference>
<name>A0A5C6FMA2_9PLAN</name>
<accession>A0A5C6FMA2</accession>
<dbReference type="Gene3D" id="3.50.50.60">
    <property type="entry name" value="FAD/NAD(P)-binding domain"/>
    <property type="match status" value="1"/>
</dbReference>
<evidence type="ECO:0000256" key="3">
    <source>
        <dbReference type="ARBA" id="ARBA00022827"/>
    </source>
</evidence>
<dbReference type="InterPro" id="IPR004572">
    <property type="entry name" value="Protoporphyrinogen_oxidase"/>
</dbReference>
<evidence type="ECO:0000256" key="1">
    <source>
        <dbReference type="ARBA" id="ARBA00001974"/>
    </source>
</evidence>
<evidence type="ECO:0000256" key="4">
    <source>
        <dbReference type="ARBA" id="ARBA00023002"/>
    </source>
</evidence>
<dbReference type="UniPathway" id="UPA00252"/>
<keyword evidence="3 6" id="KW-0274">FAD</keyword>
<comment type="similarity">
    <text evidence="6">Belongs to the protoporphyrinogen/coproporphyrinogen oxidase family. Coproporphyrinogen III oxidase subfamily.</text>
</comment>
<dbReference type="SUPFAM" id="SSF51905">
    <property type="entry name" value="FAD/NAD(P)-binding domain"/>
    <property type="match status" value="1"/>
</dbReference>
<dbReference type="InterPro" id="IPR002937">
    <property type="entry name" value="Amino_oxidase"/>
</dbReference>
<keyword evidence="2 6" id="KW-0285">Flavoprotein</keyword>
<organism evidence="8 9">
    <name type="scientific">Crateriforma conspicua</name>
    <dbReference type="NCBI Taxonomy" id="2527996"/>
    <lineage>
        <taxon>Bacteria</taxon>
        <taxon>Pseudomonadati</taxon>
        <taxon>Planctomycetota</taxon>
        <taxon>Planctomycetia</taxon>
        <taxon>Planctomycetales</taxon>
        <taxon>Planctomycetaceae</taxon>
        <taxon>Crateriforma</taxon>
    </lineage>
</organism>
<dbReference type="GO" id="GO:0005737">
    <property type="term" value="C:cytoplasm"/>
    <property type="evidence" value="ECO:0007669"/>
    <property type="project" value="UniProtKB-SubCell"/>
</dbReference>
<gene>
    <name evidence="8" type="primary">hemY_2</name>
    <name evidence="8" type="ORF">V7x_41440</name>
</gene>
<evidence type="ECO:0000256" key="2">
    <source>
        <dbReference type="ARBA" id="ARBA00022630"/>
    </source>
</evidence>
<evidence type="ECO:0000313" key="9">
    <source>
        <dbReference type="Proteomes" id="UP000316476"/>
    </source>
</evidence>
<dbReference type="EMBL" id="SJPZ01000002">
    <property type="protein sequence ID" value="TWU62414.1"/>
    <property type="molecule type" value="Genomic_DNA"/>
</dbReference>
<dbReference type="GO" id="GO:0004729">
    <property type="term" value="F:oxygen-dependent protoporphyrinogen oxidase activity"/>
    <property type="evidence" value="ECO:0007669"/>
    <property type="project" value="UniProtKB-UniRule"/>
</dbReference>
<dbReference type="PANTHER" id="PTHR42923:SF3">
    <property type="entry name" value="PROTOPORPHYRINOGEN OXIDASE"/>
    <property type="match status" value="1"/>
</dbReference>
<keyword evidence="5 6" id="KW-0350">Heme biosynthesis</keyword>
<protein>
    <recommendedName>
        <fullName evidence="6">Coproporphyrinogen III oxidase</fullName>
        <ecNumber evidence="6">1.3.3.15</ecNumber>
    </recommendedName>
</protein>
<comment type="subcellular location">
    <subcellularLocation>
        <location evidence="6">Cytoplasm</location>
    </subcellularLocation>
</comment>
<comment type="caution">
    <text evidence="8">The sequence shown here is derived from an EMBL/GenBank/DDBJ whole genome shotgun (WGS) entry which is preliminary data.</text>
</comment>
<comment type="catalytic activity">
    <reaction evidence="6">
        <text>coproporphyrinogen III + 3 O2 = coproporphyrin III + 3 H2O2</text>
        <dbReference type="Rhea" id="RHEA:43436"/>
        <dbReference type="ChEBI" id="CHEBI:15379"/>
        <dbReference type="ChEBI" id="CHEBI:16240"/>
        <dbReference type="ChEBI" id="CHEBI:57309"/>
        <dbReference type="ChEBI" id="CHEBI:131725"/>
        <dbReference type="EC" id="1.3.3.15"/>
    </reaction>
</comment>
<dbReference type="Gene3D" id="1.10.3110.10">
    <property type="entry name" value="protoporphyrinogen ix oxidase, domain 3"/>
    <property type="match status" value="1"/>
</dbReference>
<evidence type="ECO:0000256" key="5">
    <source>
        <dbReference type="ARBA" id="ARBA00023133"/>
    </source>
</evidence>
<comment type="cofactor">
    <cofactor evidence="1 6">
        <name>FAD</name>
        <dbReference type="ChEBI" id="CHEBI:57692"/>
    </cofactor>
</comment>
<keyword evidence="4 6" id="KW-0560">Oxidoreductase</keyword>